<dbReference type="Proteomes" id="UP000189703">
    <property type="component" value="Unplaced"/>
</dbReference>
<evidence type="ECO:0000313" key="2">
    <source>
        <dbReference type="Proteomes" id="UP000189703"/>
    </source>
</evidence>
<dbReference type="RefSeq" id="XP_010266913.1">
    <property type="nucleotide sequence ID" value="XM_010268611.2"/>
</dbReference>
<dbReference type="GeneID" id="104604315"/>
<reference evidence="3" key="1">
    <citation type="submission" date="2025-08" db="UniProtKB">
        <authorList>
            <consortium name="RefSeq"/>
        </authorList>
    </citation>
    <scope>IDENTIFICATION</scope>
</reference>
<dbReference type="SUPFAM" id="SSF50370">
    <property type="entry name" value="Ricin B-like lectins"/>
    <property type="match status" value="1"/>
</dbReference>
<gene>
    <name evidence="3" type="primary">LOC104604315</name>
</gene>
<name>A0A1U8AUR0_NELNU</name>
<keyword evidence="2" id="KW-1185">Reference proteome</keyword>
<protein>
    <submittedName>
        <fullName evidence="3">Plastocyanin, chloroplastic-like</fullName>
    </submittedName>
</protein>
<dbReference type="PANTHER" id="PTHR31263:SF44">
    <property type="entry name" value="OS04G0481200 PROTEIN"/>
    <property type="match status" value="1"/>
</dbReference>
<feature type="compositionally biased region" description="Basic and acidic residues" evidence="1">
    <location>
        <begin position="269"/>
        <end position="290"/>
    </location>
</feature>
<dbReference type="eggNOG" id="ENOG502QUKB">
    <property type="taxonomic scope" value="Eukaryota"/>
</dbReference>
<dbReference type="STRING" id="4432.A0A1U8AUR0"/>
<organism evidence="2 3">
    <name type="scientific">Nelumbo nucifera</name>
    <name type="common">Sacred lotus</name>
    <dbReference type="NCBI Taxonomy" id="4432"/>
    <lineage>
        <taxon>Eukaryota</taxon>
        <taxon>Viridiplantae</taxon>
        <taxon>Streptophyta</taxon>
        <taxon>Embryophyta</taxon>
        <taxon>Tracheophyta</taxon>
        <taxon>Spermatophyta</taxon>
        <taxon>Magnoliopsida</taxon>
        <taxon>Proteales</taxon>
        <taxon>Nelumbonaceae</taxon>
        <taxon>Nelumbo</taxon>
    </lineage>
</organism>
<dbReference type="OrthoDB" id="1729224at2759"/>
<dbReference type="AlphaFoldDB" id="A0A1U8AUR0"/>
<dbReference type="InParanoid" id="A0A1U8AUR0"/>
<sequence length="290" mass="30731">MAGLSCAAVALPSFTGLRANATPKTGGAAKVAVSPTPVAVVGARASLKKVGAAVVATTLGTILATNALATDVLLGGSSGSMPSNFAASPREMVFDKDAGVSHNVVFEDSLLHKEESGRPRGRPYNMIFHPPTGLCVLRKSLTEPLQLGSCAESEPWKYSPQQILFLKGTYFCMQADGLGKPAKLGIMCTDPGSNWDVISDGNMHLSSNLVDGTAVCLDVDSNNNIVTNSCKYSSEDHTPDSASQWFEIVRNSKTQLPLPVRNSPLNPLHPEEQIQSERDVRHGEEGLSNQ</sequence>
<evidence type="ECO:0000256" key="1">
    <source>
        <dbReference type="SAM" id="MobiDB-lite"/>
    </source>
</evidence>
<proteinExistence type="predicted"/>
<dbReference type="KEGG" id="nnu:104604315"/>
<dbReference type="InterPro" id="IPR035992">
    <property type="entry name" value="Ricin_B-like_lectins"/>
</dbReference>
<feature type="region of interest" description="Disordered" evidence="1">
    <location>
        <begin position="257"/>
        <end position="290"/>
    </location>
</feature>
<accession>A0A1U8AUR0</accession>
<evidence type="ECO:0000313" key="3">
    <source>
        <dbReference type="RefSeq" id="XP_010266913.1"/>
    </source>
</evidence>
<dbReference type="PANTHER" id="PTHR31263">
    <property type="entry name" value="CELLULASE FAMILY PROTEIN (AFU_ORTHOLOGUE AFUA_5G14560)"/>
    <property type="match status" value="1"/>
</dbReference>